<protein>
    <submittedName>
        <fullName evidence="1">Uncharacterized protein</fullName>
    </submittedName>
</protein>
<keyword evidence="2" id="KW-1185">Reference proteome</keyword>
<accession>A0A495JHT1</accession>
<evidence type="ECO:0000313" key="2">
    <source>
        <dbReference type="Proteomes" id="UP000277671"/>
    </source>
</evidence>
<evidence type="ECO:0000313" key="1">
    <source>
        <dbReference type="EMBL" id="RKR88566.1"/>
    </source>
</evidence>
<dbReference type="EMBL" id="RBKT01000001">
    <property type="protein sequence ID" value="RKR88566.1"/>
    <property type="molecule type" value="Genomic_DNA"/>
</dbReference>
<proteinExistence type="predicted"/>
<reference evidence="1 2" key="1">
    <citation type="submission" date="2018-10" db="EMBL/GenBank/DDBJ databases">
        <title>Sequencing the genomes of 1000 actinobacteria strains.</title>
        <authorList>
            <person name="Klenk H.-P."/>
        </authorList>
    </citation>
    <scope>NUCLEOTIDE SEQUENCE [LARGE SCALE GENOMIC DNA]</scope>
    <source>
        <strain evidence="1 2">DSM 45175</strain>
    </source>
</reference>
<gene>
    <name evidence="1" type="ORF">BDK92_2894</name>
</gene>
<name>A0A495JHT1_9ACTN</name>
<dbReference type="NCBIfam" id="NF047719">
    <property type="entry name" value="SCO6745_fam_HTH"/>
    <property type="match status" value="1"/>
</dbReference>
<sequence length="231" mass="24642">MSALARTFHESPQTLRRARLLGLSGWAFQVAGRGGALGDVAAETVAATLGFLAPDAVAEGWEAARRVARPTEVAASILTECCRWGVDYLHSFPKLDRLFDLAQQIVTSADATGMPLFAAWRAVPVPVPDPAARMAVLLHLLREHQSAAALIAVRSAGLTPLEMILAGPDGESGALANGWQPPYPEVAPLMRRCLWAEAMTHRIGASGFRVLSGSERNELVDLLTSLRSGLT</sequence>
<dbReference type="Proteomes" id="UP000277671">
    <property type="component" value="Unassembled WGS sequence"/>
</dbReference>
<comment type="caution">
    <text evidence="1">The sequence shown here is derived from an EMBL/GenBank/DDBJ whole genome shotgun (WGS) entry which is preliminary data.</text>
</comment>
<organism evidence="1 2">
    <name type="scientific">Micromonospora pisi</name>
    <dbReference type="NCBI Taxonomy" id="589240"/>
    <lineage>
        <taxon>Bacteria</taxon>
        <taxon>Bacillati</taxon>
        <taxon>Actinomycetota</taxon>
        <taxon>Actinomycetes</taxon>
        <taxon>Micromonosporales</taxon>
        <taxon>Micromonosporaceae</taxon>
        <taxon>Micromonospora</taxon>
    </lineage>
</organism>
<dbReference type="AlphaFoldDB" id="A0A495JHT1"/>
<dbReference type="Pfam" id="PF21863">
    <property type="entry name" value="HTH_67"/>
    <property type="match status" value="1"/>
</dbReference>
<dbReference type="InterPro" id="IPR054058">
    <property type="entry name" value="HTH_67"/>
</dbReference>